<proteinExistence type="predicted"/>
<protein>
    <submittedName>
        <fullName evidence="2">Uncharacterized protein</fullName>
    </submittedName>
</protein>
<organism evidence="2 3">
    <name type="scientific">Sphaerobolus stellatus (strain SS14)</name>
    <dbReference type="NCBI Taxonomy" id="990650"/>
    <lineage>
        <taxon>Eukaryota</taxon>
        <taxon>Fungi</taxon>
        <taxon>Dikarya</taxon>
        <taxon>Basidiomycota</taxon>
        <taxon>Agaricomycotina</taxon>
        <taxon>Agaricomycetes</taxon>
        <taxon>Phallomycetidae</taxon>
        <taxon>Geastrales</taxon>
        <taxon>Sphaerobolaceae</taxon>
        <taxon>Sphaerobolus</taxon>
    </lineage>
</organism>
<dbReference type="Proteomes" id="UP000054279">
    <property type="component" value="Unassembled WGS sequence"/>
</dbReference>
<reference evidence="2 3" key="1">
    <citation type="submission" date="2014-06" db="EMBL/GenBank/DDBJ databases">
        <title>Evolutionary Origins and Diversification of the Mycorrhizal Mutualists.</title>
        <authorList>
            <consortium name="DOE Joint Genome Institute"/>
            <consortium name="Mycorrhizal Genomics Consortium"/>
            <person name="Kohler A."/>
            <person name="Kuo A."/>
            <person name="Nagy L.G."/>
            <person name="Floudas D."/>
            <person name="Copeland A."/>
            <person name="Barry K.W."/>
            <person name="Cichocki N."/>
            <person name="Veneault-Fourrey C."/>
            <person name="LaButti K."/>
            <person name="Lindquist E.A."/>
            <person name="Lipzen A."/>
            <person name="Lundell T."/>
            <person name="Morin E."/>
            <person name="Murat C."/>
            <person name="Riley R."/>
            <person name="Ohm R."/>
            <person name="Sun H."/>
            <person name="Tunlid A."/>
            <person name="Henrissat B."/>
            <person name="Grigoriev I.V."/>
            <person name="Hibbett D.S."/>
            <person name="Martin F."/>
        </authorList>
    </citation>
    <scope>NUCLEOTIDE SEQUENCE [LARGE SCALE GENOMIC DNA]</scope>
    <source>
        <strain evidence="2 3">SS14</strain>
    </source>
</reference>
<accession>A0A0C9VE71</accession>
<name>A0A0C9VE71_SPHS4</name>
<keyword evidence="3" id="KW-1185">Reference proteome</keyword>
<sequence length="380" mass="43146">MYVFTRDEILSGINEAWPHISEYIQQMDESCTTFERELYEETAYKHRLHDENEDLRAQIIKLETRIESLQPTSLSEHILAPTPTTESPTGSPALTTPVKASYSQKRSCKLDKNKDFRNKVRKYNSRPDHWSLYMEDSDGYFLEQDVDVAAWLTKVIGELPRQAVMLRMKDVFGSCTNFDMACIGFDPNLFRVEMHRSQWLMDASLPLRIGSQITKGIKSKTQIKTAKILEGPEFLKLVLEHCSLSREQIYHQIIPYMIRDDEKRPLSSAAVELAAYMALREQEKAPYKGKKPATANRQSKPSVHAPTPAKTGESSRQRLDADLESYGQAHEQVLPYDEAPPSSEPDAGETAPPSGGANSTLYDESTMDIDQIVGDIYRDC</sequence>
<evidence type="ECO:0000313" key="2">
    <source>
        <dbReference type="EMBL" id="KIJ35850.1"/>
    </source>
</evidence>
<feature type="region of interest" description="Disordered" evidence="1">
    <location>
        <begin position="74"/>
        <end position="98"/>
    </location>
</feature>
<evidence type="ECO:0000313" key="3">
    <source>
        <dbReference type="Proteomes" id="UP000054279"/>
    </source>
</evidence>
<dbReference type="HOGENOM" id="CLU_037356_0_0_1"/>
<dbReference type="AlphaFoldDB" id="A0A0C9VE71"/>
<feature type="region of interest" description="Disordered" evidence="1">
    <location>
        <begin position="284"/>
        <end position="366"/>
    </location>
</feature>
<feature type="compositionally biased region" description="Low complexity" evidence="1">
    <location>
        <begin position="81"/>
        <end position="92"/>
    </location>
</feature>
<gene>
    <name evidence="2" type="ORF">M422DRAFT_261801</name>
</gene>
<dbReference type="EMBL" id="KN837184">
    <property type="protein sequence ID" value="KIJ35850.1"/>
    <property type="molecule type" value="Genomic_DNA"/>
</dbReference>
<evidence type="ECO:0000256" key="1">
    <source>
        <dbReference type="SAM" id="MobiDB-lite"/>
    </source>
</evidence>